<dbReference type="InterPro" id="IPR036365">
    <property type="entry name" value="PGBD-like_sf"/>
</dbReference>
<sequence>MDMVVRSNKYCFYLLILYFCNGAGLPLRWARIRREPRYTDELISYLTQFGYLPESDHETGYLRTDDQLKQAMKQLQRFGNIPETGEMDEATRALMSLPRCGVKDFPVETSRRKKRFTVQGEKWPYTNLTWSLRTRSFRNTIDYGRIRADLYRALNLWSKHSNLSFREINSDKADILIYFQKGDHGDGFPFDGIGQILAHAFFPGDGRGGDVHFDIEEMWILTGDEEQEEGTNLFAVAAHEFGHSLGLSHSSVRGALMYPWYKRISSDFELPEDDMHGIQQIYGAKSRLWGKVYGDKPIRWPYRPPKKVTPAYIPTTRRTTTTTTTTTTLPPPTSSPTPKVDKPDGCNSSFDALSILRSEFFMFKGKYFWRFDNHGLLPGYPALISRLWNDLPSNFTHIDAVYEKQDRNIIFFIGRNYYIYDGSVLIDVFPLMKLGLPQDLEKIDAALVWGYNSKTYLFSGTVYWRLDDEKGTVELDYPRDIRNVWRGIDYNIDAALQWKDGLTYFFKGKNFWKFNDMRMKVFNDTPLPSGPHWMGCPAVEEPKKKGTPTGDPKLNDPNKSCKSFCDTSVIFLLSLLILSNVPF</sequence>
<keyword evidence="18" id="KW-1185">Reference proteome</keyword>
<dbReference type="RefSeq" id="XP_014246495.1">
    <property type="nucleotide sequence ID" value="XM_014391009.2"/>
</dbReference>
<feature type="binding site" evidence="11">
    <location>
        <position position="212"/>
    </location>
    <ligand>
        <name>Zn(2+)</name>
        <dbReference type="ChEBI" id="CHEBI:29105"/>
        <label>1</label>
    </ligand>
</feature>
<feature type="repeat" description="Hemopexin" evidence="13">
    <location>
        <begin position="440"/>
        <end position="488"/>
    </location>
</feature>
<feature type="repeat" description="Hemopexin" evidence="13">
    <location>
        <begin position="343"/>
        <end position="391"/>
    </location>
</feature>
<dbReference type="PIRSF" id="PIRSF001191">
    <property type="entry name" value="Peptidase_M10A_matrix"/>
    <property type="match status" value="1"/>
</dbReference>
<keyword evidence="6 10" id="KW-0862">Zinc</keyword>
<protein>
    <recommendedName>
        <fullName evidence="16">Peptidase metallopeptidase domain-containing protein</fullName>
    </recommendedName>
</protein>
<evidence type="ECO:0000256" key="6">
    <source>
        <dbReference type="ARBA" id="ARBA00022833"/>
    </source>
</evidence>
<keyword evidence="15" id="KW-0472">Membrane</keyword>
<feature type="binding site" evidence="11">
    <location>
        <position position="186"/>
    </location>
    <ligand>
        <name>Zn(2+)</name>
        <dbReference type="ChEBI" id="CHEBI:29105"/>
        <label>1</label>
    </ligand>
</feature>
<dbReference type="Pfam" id="PF00413">
    <property type="entry name" value="Peptidase_M10"/>
    <property type="match status" value="1"/>
</dbReference>
<feature type="binding site" evidence="11">
    <location>
        <position position="351"/>
    </location>
    <ligand>
        <name>Ca(2+)</name>
        <dbReference type="ChEBI" id="CHEBI:29108"/>
        <label>4</label>
    </ligand>
</feature>
<keyword evidence="15" id="KW-0812">Transmembrane</keyword>
<feature type="binding site" evidence="10">
    <location>
        <position position="239"/>
    </location>
    <ligand>
        <name>Zn(2+)</name>
        <dbReference type="ChEBI" id="CHEBI:29105"/>
        <label>2</label>
        <note>catalytic</note>
    </ligand>
</feature>
<dbReference type="PRINTS" id="PR00138">
    <property type="entry name" value="MATRIXIN"/>
</dbReference>
<dbReference type="SUPFAM" id="SSF55486">
    <property type="entry name" value="Metalloproteases ('zincins'), catalytic domain"/>
    <property type="match status" value="1"/>
</dbReference>
<dbReference type="InterPro" id="IPR033739">
    <property type="entry name" value="M10A_MMP"/>
</dbReference>
<dbReference type="InterPro" id="IPR024079">
    <property type="entry name" value="MetalloPept_cat_dom_sf"/>
</dbReference>
<evidence type="ECO:0000256" key="14">
    <source>
        <dbReference type="SAM" id="MobiDB-lite"/>
    </source>
</evidence>
<feature type="region of interest" description="Disordered" evidence="14">
    <location>
        <begin position="316"/>
        <end position="343"/>
    </location>
</feature>
<dbReference type="Proteomes" id="UP000494040">
    <property type="component" value="Unassembled WGS sequence"/>
</dbReference>
<dbReference type="Gene3D" id="3.40.390.10">
    <property type="entry name" value="Collagenase (Catalytic Domain)"/>
    <property type="match status" value="1"/>
</dbReference>
<dbReference type="InterPro" id="IPR036375">
    <property type="entry name" value="Hemopexin-like_dom_sf"/>
</dbReference>
<dbReference type="PROSITE" id="PS51642">
    <property type="entry name" value="HEMOPEXIN_2"/>
    <property type="match status" value="3"/>
</dbReference>
<keyword evidence="15" id="KW-1133">Transmembrane helix</keyword>
<feature type="binding site" evidence="10">
    <location>
        <position position="249"/>
    </location>
    <ligand>
        <name>Zn(2+)</name>
        <dbReference type="ChEBI" id="CHEBI:29105"/>
        <label>2</label>
        <note>catalytic</note>
    </ligand>
</feature>
<feature type="active site" evidence="9">
    <location>
        <position position="240"/>
    </location>
</feature>
<evidence type="ECO:0000256" key="15">
    <source>
        <dbReference type="SAM" id="Phobius"/>
    </source>
</evidence>
<feature type="short sequence motif" description="Cysteine switch" evidence="12">
    <location>
        <begin position="98"/>
        <end position="107"/>
    </location>
</feature>
<evidence type="ECO:0000256" key="11">
    <source>
        <dbReference type="PIRSR" id="PIRSR621190-2"/>
    </source>
</evidence>
<feature type="binding site" evidence="11">
    <location>
        <position position="446"/>
    </location>
    <ligand>
        <name>Ca(2+)</name>
        <dbReference type="ChEBI" id="CHEBI:29108"/>
        <label>5</label>
    </ligand>
</feature>
<dbReference type="CDD" id="cd00094">
    <property type="entry name" value="HX"/>
    <property type="match status" value="1"/>
</dbReference>
<keyword evidence="3 10" id="KW-0479">Metal-binding</keyword>
<evidence type="ECO:0000256" key="12">
    <source>
        <dbReference type="PIRSR" id="PIRSR621190-5"/>
    </source>
</evidence>
<keyword evidence="2" id="KW-0645">Protease</keyword>
<dbReference type="GO" id="GO:0006508">
    <property type="term" value="P:proteolysis"/>
    <property type="evidence" value="ECO:0007669"/>
    <property type="project" value="UniProtKB-KW"/>
</dbReference>
<evidence type="ECO:0000256" key="13">
    <source>
        <dbReference type="PROSITE-ProRule" id="PRU01011"/>
    </source>
</evidence>
<reference evidence="17" key="1">
    <citation type="submission" date="2022-01" db="UniProtKB">
        <authorList>
            <consortium name="EnsemblMetazoa"/>
        </authorList>
    </citation>
    <scope>IDENTIFICATION</scope>
</reference>
<accession>A0A8I6RHN5</accession>
<dbReference type="InterPro" id="IPR002477">
    <property type="entry name" value="Peptidoglycan-bd-like"/>
</dbReference>
<evidence type="ECO:0000256" key="8">
    <source>
        <dbReference type="ARBA" id="ARBA00023145"/>
    </source>
</evidence>
<dbReference type="GeneID" id="106664922"/>
<dbReference type="EnsemblMetazoa" id="XM_014391009.2">
    <property type="protein sequence ID" value="XP_014246495.1"/>
    <property type="gene ID" value="LOC106664922"/>
</dbReference>
<dbReference type="Gene3D" id="2.110.10.10">
    <property type="entry name" value="Hemopexin-like domain"/>
    <property type="match status" value="1"/>
</dbReference>
<feature type="domain" description="Peptidase metallopeptidase" evidence="16">
    <location>
        <begin position="119"/>
        <end position="284"/>
    </location>
</feature>
<dbReference type="InterPro" id="IPR006026">
    <property type="entry name" value="Peptidase_Metallo"/>
</dbReference>
<dbReference type="InterPro" id="IPR021190">
    <property type="entry name" value="Pept_M10A"/>
</dbReference>
<comment type="cofactor">
    <cofactor evidence="11">
        <name>Zn(2+)</name>
        <dbReference type="ChEBI" id="CHEBI:29105"/>
    </cofactor>
    <text evidence="11">Binds 2 Zn(2+) ions per subunit.</text>
</comment>
<feature type="binding site" evidence="11">
    <location>
        <position position="191"/>
    </location>
    <ligand>
        <name>Ca(2+)</name>
        <dbReference type="ChEBI" id="CHEBI:29108"/>
        <label>3</label>
    </ligand>
</feature>
<feature type="compositionally biased region" description="Low complexity" evidence="14">
    <location>
        <begin position="316"/>
        <end position="328"/>
    </location>
</feature>
<dbReference type="GO" id="GO:0030574">
    <property type="term" value="P:collagen catabolic process"/>
    <property type="evidence" value="ECO:0007669"/>
    <property type="project" value="TreeGrafter"/>
</dbReference>
<dbReference type="GO" id="GO:0008270">
    <property type="term" value="F:zinc ion binding"/>
    <property type="evidence" value="ECO:0007669"/>
    <property type="project" value="InterPro"/>
</dbReference>
<dbReference type="GO" id="GO:0005615">
    <property type="term" value="C:extracellular space"/>
    <property type="evidence" value="ECO:0007669"/>
    <property type="project" value="TreeGrafter"/>
</dbReference>
<evidence type="ECO:0000256" key="10">
    <source>
        <dbReference type="PIRSR" id="PIRSR001191-2"/>
    </source>
</evidence>
<keyword evidence="7" id="KW-0482">Metalloprotease</keyword>
<dbReference type="KEGG" id="clec:106664922"/>
<dbReference type="GO" id="GO:0030198">
    <property type="term" value="P:extracellular matrix organization"/>
    <property type="evidence" value="ECO:0007669"/>
    <property type="project" value="TreeGrafter"/>
</dbReference>
<evidence type="ECO:0000313" key="18">
    <source>
        <dbReference type="Proteomes" id="UP000494040"/>
    </source>
</evidence>
<feature type="binding site" evidence="11">
    <location>
        <position position="184"/>
    </location>
    <ligand>
        <name>Zn(2+)</name>
        <dbReference type="ChEBI" id="CHEBI:29105"/>
        <label>1</label>
    </ligand>
</feature>
<feature type="binding site" evidence="11">
    <location>
        <position position="210"/>
    </location>
    <ligand>
        <name>Ca(2+)</name>
        <dbReference type="ChEBI" id="CHEBI:29108"/>
        <label>2</label>
    </ligand>
</feature>
<dbReference type="OrthoDB" id="406838at2759"/>
<dbReference type="PANTHER" id="PTHR10201">
    <property type="entry name" value="MATRIX METALLOPROTEINASE"/>
    <property type="match status" value="1"/>
</dbReference>
<evidence type="ECO:0000256" key="1">
    <source>
        <dbReference type="ARBA" id="ARBA00010370"/>
    </source>
</evidence>
<feature type="binding site" evidence="11">
    <location>
        <position position="493"/>
    </location>
    <ligand>
        <name>Ca(2+)</name>
        <dbReference type="ChEBI" id="CHEBI:29108"/>
        <label>4</label>
    </ligand>
</feature>
<dbReference type="InterPro" id="IPR001818">
    <property type="entry name" value="Pept_M10_metallopeptidase"/>
</dbReference>
<dbReference type="Pfam" id="PF00045">
    <property type="entry name" value="Hemopexin"/>
    <property type="match status" value="3"/>
</dbReference>
<dbReference type="GO" id="GO:0004222">
    <property type="term" value="F:metalloendopeptidase activity"/>
    <property type="evidence" value="ECO:0007669"/>
    <property type="project" value="InterPro"/>
</dbReference>
<dbReference type="OMA" id="DPRYPQD"/>
<dbReference type="SUPFAM" id="SSF50923">
    <property type="entry name" value="Hemopexin-like domain"/>
    <property type="match status" value="1"/>
</dbReference>
<feature type="binding site" evidence="11">
    <location>
        <position position="257"/>
    </location>
    <ligand>
        <name>Zn(2+)</name>
        <dbReference type="ChEBI" id="CHEBI:29105"/>
        <label>2</label>
        <note>catalytic</note>
    </ligand>
</feature>
<evidence type="ECO:0000259" key="16">
    <source>
        <dbReference type="SMART" id="SM00235"/>
    </source>
</evidence>
<dbReference type="SUPFAM" id="SSF47090">
    <property type="entry name" value="PGBD-like"/>
    <property type="match status" value="1"/>
</dbReference>
<evidence type="ECO:0000256" key="7">
    <source>
        <dbReference type="ARBA" id="ARBA00023049"/>
    </source>
</evidence>
<feature type="binding site" evidence="11">
    <location>
        <position position="174"/>
    </location>
    <ligand>
        <name>Ca(2+)</name>
        <dbReference type="ChEBI" id="CHEBI:29108"/>
        <label>2</label>
    </ligand>
</feature>
<dbReference type="SMART" id="SM00235">
    <property type="entry name" value="ZnMc"/>
    <property type="match status" value="1"/>
</dbReference>
<feature type="binding site" evidence="11">
    <location>
        <position position="214"/>
    </location>
    <ligand>
        <name>Ca(2+)</name>
        <dbReference type="ChEBI" id="CHEBI:29108"/>
        <label>3</label>
    </ligand>
</feature>
<keyword evidence="11" id="KW-0106">Calcium</keyword>
<feature type="binding site" evidence="11">
    <location>
        <position position="208"/>
    </location>
    <ligand>
        <name>Ca(2+)</name>
        <dbReference type="ChEBI" id="CHEBI:29108"/>
        <label>2</label>
    </ligand>
</feature>
<feature type="transmembrane region" description="Helical" evidence="15">
    <location>
        <begin position="12"/>
        <end position="30"/>
    </location>
</feature>
<proteinExistence type="inferred from homology"/>
<dbReference type="Pfam" id="PF01471">
    <property type="entry name" value="PG_binding_1"/>
    <property type="match status" value="1"/>
</dbReference>
<feature type="binding site" evidence="11">
    <location>
        <position position="199"/>
    </location>
    <ligand>
        <name>Zn(2+)</name>
        <dbReference type="ChEBI" id="CHEBI:29105"/>
        <label>1</label>
    </ligand>
</feature>
<dbReference type="InterPro" id="IPR000585">
    <property type="entry name" value="Hemopexin-like_dom"/>
</dbReference>
<dbReference type="InterPro" id="IPR018487">
    <property type="entry name" value="Hemopexin-like_repeat"/>
</dbReference>
<dbReference type="AlphaFoldDB" id="A0A8I6RHN5"/>
<feature type="binding site" evidence="10">
    <location>
        <position position="243"/>
    </location>
    <ligand>
        <name>Zn(2+)</name>
        <dbReference type="ChEBI" id="CHEBI:29105"/>
        <label>2</label>
        <note>catalytic</note>
    </ligand>
</feature>
<dbReference type="GO" id="GO:0031012">
    <property type="term" value="C:extracellular matrix"/>
    <property type="evidence" value="ECO:0007669"/>
    <property type="project" value="InterPro"/>
</dbReference>
<dbReference type="FunFam" id="3.40.390.10:FF:000022">
    <property type="entry name" value="Matrix metalloproteinase 1, isoform C"/>
    <property type="match status" value="1"/>
</dbReference>
<feature type="binding site" evidence="11">
    <location>
        <position position="192"/>
    </location>
    <ligand>
        <name>Ca(2+)</name>
        <dbReference type="ChEBI" id="CHEBI:29108"/>
        <label>3</label>
    </ligand>
</feature>
<comment type="cofactor">
    <cofactor evidence="11">
        <name>Ca(2+)</name>
        <dbReference type="ChEBI" id="CHEBI:29108"/>
    </cofactor>
    <text evidence="11">Can bind about 5 Ca(2+) ions per subunit.</text>
</comment>
<evidence type="ECO:0000256" key="9">
    <source>
        <dbReference type="PIRSR" id="PIRSR001191-1"/>
    </source>
</evidence>
<feature type="binding site" evidence="11">
    <location>
        <position position="399"/>
    </location>
    <ligand>
        <name>Ca(2+)</name>
        <dbReference type="ChEBI" id="CHEBI:29108"/>
        <label>4</label>
    </ligand>
</feature>
<keyword evidence="8" id="KW-0865">Zymogen</keyword>
<evidence type="ECO:0000256" key="5">
    <source>
        <dbReference type="ARBA" id="ARBA00022801"/>
    </source>
</evidence>
<name>A0A8I6RHN5_CIMLE</name>
<evidence type="ECO:0000256" key="4">
    <source>
        <dbReference type="ARBA" id="ARBA00022737"/>
    </source>
</evidence>
<evidence type="ECO:0000256" key="2">
    <source>
        <dbReference type="ARBA" id="ARBA00022670"/>
    </source>
</evidence>
<organism evidence="17 18">
    <name type="scientific">Cimex lectularius</name>
    <name type="common">Bed bug</name>
    <name type="synonym">Acanthia lectularia</name>
    <dbReference type="NCBI Taxonomy" id="79782"/>
    <lineage>
        <taxon>Eukaryota</taxon>
        <taxon>Metazoa</taxon>
        <taxon>Ecdysozoa</taxon>
        <taxon>Arthropoda</taxon>
        <taxon>Hexapoda</taxon>
        <taxon>Insecta</taxon>
        <taxon>Pterygota</taxon>
        <taxon>Neoptera</taxon>
        <taxon>Paraneoptera</taxon>
        <taxon>Hemiptera</taxon>
        <taxon>Heteroptera</taxon>
        <taxon>Panheteroptera</taxon>
        <taxon>Cimicomorpha</taxon>
        <taxon>Cimicidae</taxon>
        <taxon>Cimex</taxon>
    </lineage>
</organism>
<dbReference type="SMART" id="SM00120">
    <property type="entry name" value="HX"/>
    <property type="match status" value="4"/>
</dbReference>
<evidence type="ECO:0000256" key="3">
    <source>
        <dbReference type="ARBA" id="ARBA00022723"/>
    </source>
</evidence>
<dbReference type="CDD" id="cd04278">
    <property type="entry name" value="ZnMc_MMP"/>
    <property type="match status" value="1"/>
</dbReference>
<feature type="binding site" description="in inhibited form" evidence="11">
    <location>
        <position position="100"/>
    </location>
    <ligand>
        <name>Zn(2+)</name>
        <dbReference type="ChEBI" id="CHEBI:29105"/>
        <label>2</label>
        <note>catalytic</note>
    </ligand>
</feature>
<dbReference type="FunFam" id="2.110.10.10:FF:000018">
    <property type="entry name" value="Matrix metallopeptidase 25b"/>
    <property type="match status" value="1"/>
</dbReference>
<feature type="repeat" description="Hemopexin" evidence="13">
    <location>
        <begin position="489"/>
        <end position="536"/>
    </location>
</feature>
<evidence type="ECO:0000313" key="17">
    <source>
        <dbReference type="EnsemblMetazoa" id="XP_014246495.1"/>
    </source>
</evidence>
<feature type="binding site" evidence="11">
    <location>
        <position position="217"/>
    </location>
    <ligand>
        <name>Ca(2+)</name>
        <dbReference type="ChEBI" id="CHEBI:29108"/>
        <label>1</label>
    </ligand>
</feature>
<keyword evidence="4" id="KW-0677">Repeat</keyword>
<comment type="similarity">
    <text evidence="1">Belongs to the peptidase M10A family.</text>
</comment>
<dbReference type="PANTHER" id="PTHR10201:SF308">
    <property type="entry name" value="MATRIX METALLOPROTEINASE 2"/>
    <property type="match status" value="1"/>
</dbReference>
<keyword evidence="5" id="KW-0378">Hydrolase</keyword>
<feature type="binding site" evidence="11">
    <location>
        <position position="217"/>
    </location>
    <ligand>
        <name>Ca(2+)</name>
        <dbReference type="ChEBI" id="CHEBI:29108"/>
        <label>3</label>
    </ligand>
</feature>